<dbReference type="InterPro" id="IPR051761">
    <property type="entry name" value="MLP-like_ligand-binding"/>
</dbReference>
<accession>A0A6D2JAN2</accession>
<dbReference type="SUPFAM" id="SSF55961">
    <property type="entry name" value="Bet v1-like"/>
    <property type="match status" value="1"/>
</dbReference>
<gene>
    <name evidence="2" type="ORF">MERR_LOCUS23313</name>
</gene>
<evidence type="ECO:0000259" key="1">
    <source>
        <dbReference type="SMART" id="SM01037"/>
    </source>
</evidence>
<evidence type="ECO:0000313" key="2">
    <source>
        <dbReference type="EMBL" id="CAA7036078.1"/>
    </source>
</evidence>
<dbReference type="Pfam" id="PF00407">
    <property type="entry name" value="Bet_v_1"/>
    <property type="match status" value="1"/>
</dbReference>
<organism evidence="2 3">
    <name type="scientific">Microthlaspi erraticum</name>
    <dbReference type="NCBI Taxonomy" id="1685480"/>
    <lineage>
        <taxon>Eukaryota</taxon>
        <taxon>Viridiplantae</taxon>
        <taxon>Streptophyta</taxon>
        <taxon>Embryophyta</taxon>
        <taxon>Tracheophyta</taxon>
        <taxon>Spermatophyta</taxon>
        <taxon>Magnoliopsida</taxon>
        <taxon>eudicotyledons</taxon>
        <taxon>Gunneridae</taxon>
        <taxon>Pentapetalae</taxon>
        <taxon>rosids</taxon>
        <taxon>malvids</taxon>
        <taxon>Brassicales</taxon>
        <taxon>Brassicaceae</taxon>
        <taxon>Coluteocarpeae</taxon>
        <taxon>Microthlaspi</taxon>
    </lineage>
</organism>
<feature type="domain" description="Bet v I/Major latex protein" evidence="1">
    <location>
        <begin position="2"/>
        <end position="117"/>
    </location>
</feature>
<dbReference type="Proteomes" id="UP000467841">
    <property type="component" value="Unassembled WGS sequence"/>
</dbReference>
<dbReference type="OrthoDB" id="1084538at2759"/>
<dbReference type="GO" id="GO:0006952">
    <property type="term" value="P:defense response"/>
    <property type="evidence" value="ECO:0007669"/>
    <property type="project" value="InterPro"/>
</dbReference>
<proteinExistence type="predicted"/>
<comment type="caution">
    <text evidence="2">The sequence shown here is derived from an EMBL/GenBank/DDBJ whole genome shotgun (WGS) entry which is preliminary data.</text>
</comment>
<dbReference type="InterPro" id="IPR023393">
    <property type="entry name" value="START-like_dom_sf"/>
</dbReference>
<reference evidence="2" key="1">
    <citation type="submission" date="2020-01" db="EMBL/GenBank/DDBJ databases">
        <authorList>
            <person name="Mishra B."/>
        </authorList>
    </citation>
    <scope>NUCLEOTIDE SEQUENCE [LARGE SCALE GENOMIC DNA]</scope>
</reference>
<dbReference type="InterPro" id="IPR000916">
    <property type="entry name" value="Bet_v_I/MLP"/>
</dbReference>
<protein>
    <recommendedName>
        <fullName evidence="1">Bet v I/Major latex protein domain-containing protein</fullName>
    </recommendedName>
</protein>
<evidence type="ECO:0000313" key="3">
    <source>
        <dbReference type="Proteomes" id="UP000467841"/>
    </source>
</evidence>
<dbReference type="PANTHER" id="PTHR31907">
    <property type="entry name" value="MLP-LIKE PROTEIN 423"/>
    <property type="match status" value="1"/>
</dbReference>
<dbReference type="EMBL" id="CACVBM020001163">
    <property type="protein sequence ID" value="CAA7036078.1"/>
    <property type="molecule type" value="Genomic_DNA"/>
</dbReference>
<keyword evidence="3" id="KW-1185">Reference proteome</keyword>
<dbReference type="AlphaFoldDB" id="A0A6D2JAN2"/>
<sequence>MALHGVSSGELEIKSPADMFFKAFTDDVNGPFDKTAEDNTVTTDREKRTVTMVMSGCLISESYKTVKAIVTVTPKKHGSGGNVVWTVEFEKIRRDIKEPHFIIETLINYLKETDQDLRL</sequence>
<dbReference type="Gene3D" id="3.30.530.20">
    <property type="match status" value="1"/>
</dbReference>
<name>A0A6D2JAN2_9BRAS</name>
<dbReference type="SMART" id="SM01037">
    <property type="entry name" value="Bet_v_1"/>
    <property type="match status" value="1"/>
</dbReference>